<accession>A0ABD1DFA9</accession>
<dbReference type="Proteomes" id="UP001562425">
    <property type="component" value="Unassembled WGS sequence"/>
</dbReference>
<comment type="caution">
    <text evidence="2">The sequence shown here is derived from an EMBL/GenBank/DDBJ whole genome shotgun (WGS) entry which is preliminary data.</text>
</comment>
<feature type="region of interest" description="Disordered" evidence="1">
    <location>
        <begin position="1"/>
        <end position="55"/>
    </location>
</feature>
<dbReference type="EMBL" id="JBEHCU010005940">
    <property type="protein sequence ID" value="KAL1398296.1"/>
    <property type="molecule type" value="Genomic_DNA"/>
</dbReference>
<gene>
    <name evidence="2" type="ORF">pipiens_009084</name>
</gene>
<dbReference type="AlphaFoldDB" id="A0ABD1DFA9"/>
<evidence type="ECO:0000256" key="1">
    <source>
        <dbReference type="SAM" id="MobiDB-lite"/>
    </source>
</evidence>
<protein>
    <submittedName>
        <fullName evidence="2">Uncharacterized protein</fullName>
    </submittedName>
</protein>
<name>A0ABD1DFA9_CULPP</name>
<reference evidence="2 3" key="1">
    <citation type="submission" date="2024-05" db="EMBL/GenBank/DDBJ databases">
        <title>Culex pipiens pipiens assembly and annotation.</title>
        <authorList>
            <person name="Alout H."/>
            <person name="Durand T."/>
        </authorList>
    </citation>
    <scope>NUCLEOTIDE SEQUENCE [LARGE SCALE GENOMIC DNA]</scope>
    <source>
        <strain evidence="2">HA-2024</strain>
        <tissue evidence="2">Whole body</tissue>
    </source>
</reference>
<sequence length="210" mass="22371">MSDRNPGQGTSSSTSSSSAAINKRPRLLSFQGPSDHAPVDGAPMAAGPSSSSLEEINARPAGRHPEMAPDLASWQEAQIAACIEDNTINLVLEQYLSFFEARHNGVEEAEMMVQAQAAELEHEQEVENRAIMAAINERGLQPAAVAIEEDVAEPELVPVPAMDVDPQQQQGQGIDLLESAVVAAIQEKGLQIGGQMEEDDGDIDGSYILL</sequence>
<evidence type="ECO:0000313" key="3">
    <source>
        <dbReference type="Proteomes" id="UP001562425"/>
    </source>
</evidence>
<evidence type="ECO:0000313" key="2">
    <source>
        <dbReference type="EMBL" id="KAL1398296.1"/>
    </source>
</evidence>
<keyword evidence="3" id="KW-1185">Reference proteome</keyword>
<proteinExistence type="predicted"/>
<organism evidence="2 3">
    <name type="scientific">Culex pipiens pipiens</name>
    <name type="common">Northern house mosquito</name>
    <dbReference type="NCBI Taxonomy" id="38569"/>
    <lineage>
        <taxon>Eukaryota</taxon>
        <taxon>Metazoa</taxon>
        <taxon>Ecdysozoa</taxon>
        <taxon>Arthropoda</taxon>
        <taxon>Hexapoda</taxon>
        <taxon>Insecta</taxon>
        <taxon>Pterygota</taxon>
        <taxon>Neoptera</taxon>
        <taxon>Endopterygota</taxon>
        <taxon>Diptera</taxon>
        <taxon>Nematocera</taxon>
        <taxon>Culicoidea</taxon>
        <taxon>Culicidae</taxon>
        <taxon>Culicinae</taxon>
        <taxon>Culicini</taxon>
        <taxon>Culex</taxon>
        <taxon>Culex</taxon>
    </lineage>
</organism>